<keyword evidence="3" id="KW-1185">Reference proteome</keyword>
<dbReference type="RefSeq" id="WP_346178347.1">
    <property type="nucleotide sequence ID" value="NZ_BAAASD010000044.1"/>
</dbReference>
<evidence type="ECO:0000259" key="1">
    <source>
        <dbReference type="SMART" id="SM00507"/>
    </source>
</evidence>
<gene>
    <name evidence="2" type="ORF">GCM10010246_70140</name>
</gene>
<name>A0ABN3H3L9_9ACTN</name>
<dbReference type="EMBL" id="BAAASD010000044">
    <property type="protein sequence ID" value="GAA2367037.1"/>
    <property type="molecule type" value="Genomic_DNA"/>
</dbReference>
<accession>A0ABN3H3L9</accession>
<proteinExistence type="predicted"/>
<feature type="domain" description="HNH nuclease" evidence="1">
    <location>
        <begin position="138"/>
        <end position="194"/>
    </location>
</feature>
<reference evidence="2 3" key="1">
    <citation type="journal article" date="2019" name="Int. J. Syst. Evol. Microbiol.">
        <title>The Global Catalogue of Microorganisms (GCM) 10K type strain sequencing project: providing services to taxonomists for standard genome sequencing and annotation.</title>
        <authorList>
            <consortium name="The Broad Institute Genomics Platform"/>
            <consortium name="The Broad Institute Genome Sequencing Center for Infectious Disease"/>
            <person name="Wu L."/>
            <person name="Ma J."/>
        </authorList>
    </citation>
    <scope>NUCLEOTIDE SEQUENCE [LARGE SCALE GENOMIC DNA]</scope>
    <source>
        <strain evidence="2 3">JCM 4316</strain>
    </source>
</reference>
<evidence type="ECO:0000313" key="3">
    <source>
        <dbReference type="Proteomes" id="UP001500253"/>
    </source>
</evidence>
<comment type="caution">
    <text evidence="2">The sequence shown here is derived from an EMBL/GenBank/DDBJ whole genome shotgun (WGS) entry which is preliminary data.</text>
</comment>
<evidence type="ECO:0000313" key="2">
    <source>
        <dbReference type="EMBL" id="GAA2367037.1"/>
    </source>
</evidence>
<sequence length="208" mass="23665">MRIRYTPELLSEVARTSKTIDEAIRRSGGKPTVGSRSYLRRKFAEAGIDASHLRTPPVRHSESRLREVVACSTSVAEVVRRLRISPVGGNQAHIGRRIAALGIDTSHFSAQSPQRPRRRLRDRLVLGSQSDGRIPGERLRRELIRRDVPEVCAMCGTGREWNGKPLRHEVDHINGDWWDNRPENLRLLCPNCHAVTDTYRGRKRQRAA</sequence>
<dbReference type="Proteomes" id="UP001500253">
    <property type="component" value="Unassembled WGS sequence"/>
</dbReference>
<dbReference type="CDD" id="cd00085">
    <property type="entry name" value="HNHc"/>
    <property type="match status" value="1"/>
</dbReference>
<dbReference type="InterPro" id="IPR003615">
    <property type="entry name" value="HNH_nuc"/>
</dbReference>
<dbReference type="SMART" id="SM00507">
    <property type="entry name" value="HNHc"/>
    <property type="match status" value="1"/>
</dbReference>
<organism evidence="2 3">
    <name type="scientific">Streptomyces cuspidosporus</name>
    <dbReference type="NCBI Taxonomy" id="66882"/>
    <lineage>
        <taxon>Bacteria</taxon>
        <taxon>Bacillati</taxon>
        <taxon>Actinomycetota</taxon>
        <taxon>Actinomycetes</taxon>
        <taxon>Kitasatosporales</taxon>
        <taxon>Streptomycetaceae</taxon>
        <taxon>Streptomyces</taxon>
    </lineage>
</organism>
<protein>
    <recommendedName>
        <fullName evidence="1">HNH nuclease domain-containing protein</fullName>
    </recommendedName>
</protein>
<dbReference type="Pfam" id="PF13392">
    <property type="entry name" value="HNH_3"/>
    <property type="match status" value="1"/>
</dbReference>